<dbReference type="EMBL" id="QRQQ01000001">
    <property type="protein sequence ID" value="RHN19170.1"/>
    <property type="molecule type" value="Genomic_DNA"/>
</dbReference>
<gene>
    <name evidence="3" type="ORF">DWZ24_01035</name>
</gene>
<sequence length="304" mass="35771">MNLELSMIPKSGVISTNFEEIKEKLETEMSTYKTMRVTVDNKKEAKEDMADLRKLKKKLNNRKKEVKEEYMKPYLEMEDGVKQLISIIDGAINFLDGQVAELEEQRVLERKAEITKVYDELVEEELLDYMPMERIWNNKWTNASTTMKSIREDITGYATKVRTDIATIKAMQSDKTEQALNYYMETNDLASSIQMITRYEQEKANILKKKEQEEKERREKELEKERERVREEERRRIQEEEEIKAEAARKAISQVKTVDEEKAAELATEDSKTVVFTVKATDEELEEIEMALTSLGVYFERKDV</sequence>
<dbReference type="InterPro" id="IPR009785">
    <property type="entry name" value="Prophage_Lj928_Orf309"/>
</dbReference>
<proteinExistence type="predicted"/>
<protein>
    <submittedName>
        <fullName evidence="3">DUF1351 domain-containing protein</fullName>
    </submittedName>
</protein>
<reference evidence="3 4" key="1">
    <citation type="submission" date="2018-08" db="EMBL/GenBank/DDBJ databases">
        <title>A genome reference for cultivated species of the human gut microbiota.</title>
        <authorList>
            <person name="Zou Y."/>
            <person name="Xue W."/>
            <person name="Luo G."/>
        </authorList>
    </citation>
    <scope>NUCLEOTIDE SEQUENCE [LARGE SCALE GENOMIC DNA]</scope>
    <source>
        <strain evidence="3 4">AF31-13BH</strain>
    </source>
</reference>
<dbReference type="RefSeq" id="WP_118447167.1">
    <property type="nucleotide sequence ID" value="NZ_QRQQ01000001.1"/>
</dbReference>
<feature type="region of interest" description="Disordered" evidence="2">
    <location>
        <begin position="211"/>
        <end position="238"/>
    </location>
</feature>
<dbReference type="Pfam" id="PF07083">
    <property type="entry name" value="DUF1351"/>
    <property type="match status" value="1"/>
</dbReference>
<evidence type="ECO:0000313" key="3">
    <source>
        <dbReference type="EMBL" id="RHN19170.1"/>
    </source>
</evidence>
<dbReference type="Proteomes" id="UP000285652">
    <property type="component" value="Unassembled WGS sequence"/>
</dbReference>
<dbReference type="AlphaFoldDB" id="A0A415UM66"/>
<accession>A0A415UM66</accession>
<feature type="coiled-coil region" evidence="1">
    <location>
        <begin position="35"/>
        <end position="72"/>
    </location>
</feature>
<keyword evidence="1" id="KW-0175">Coiled coil</keyword>
<organism evidence="3 4">
    <name type="scientific">Dorea formicigenerans</name>
    <dbReference type="NCBI Taxonomy" id="39486"/>
    <lineage>
        <taxon>Bacteria</taxon>
        <taxon>Bacillati</taxon>
        <taxon>Bacillota</taxon>
        <taxon>Clostridia</taxon>
        <taxon>Lachnospirales</taxon>
        <taxon>Lachnospiraceae</taxon>
        <taxon>Dorea</taxon>
    </lineage>
</organism>
<comment type="caution">
    <text evidence="3">The sequence shown here is derived from an EMBL/GenBank/DDBJ whole genome shotgun (WGS) entry which is preliminary data.</text>
</comment>
<name>A0A415UM66_9FIRM</name>
<evidence type="ECO:0000256" key="1">
    <source>
        <dbReference type="SAM" id="Coils"/>
    </source>
</evidence>
<evidence type="ECO:0000256" key="2">
    <source>
        <dbReference type="SAM" id="MobiDB-lite"/>
    </source>
</evidence>
<evidence type="ECO:0000313" key="4">
    <source>
        <dbReference type="Proteomes" id="UP000285652"/>
    </source>
</evidence>